<dbReference type="InterPro" id="IPR030476">
    <property type="entry name" value="Pentaxin_CS"/>
</dbReference>
<evidence type="ECO:0000313" key="1">
    <source>
        <dbReference type="EMBL" id="ORY60814.1"/>
    </source>
</evidence>
<sequence>MYVLENAHKKRYTKLALGDGAIRIKLLAAPLLSSRRFQTPRPRAMTSLGLRNRTLRFLTQRSSWKIPYRRPSLCKNWGPIIWFGIYLSTRALFASHLYFPVASQCLAWSHHCASWSSSDAGICALTPWYAYRGFVGLTLTWSSLSCTTRRSHAPVIHQCCRANAIGAEPETVPPSVVGSTSRLPNLLIA</sequence>
<reference evidence="1 2" key="1">
    <citation type="submission" date="2016-07" db="EMBL/GenBank/DDBJ databases">
        <title>Pervasive Adenine N6-methylation of Active Genes in Fungi.</title>
        <authorList>
            <consortium name="DOE Joint Genome Institute"/>
            <person name="Mondo S.J."/>
            <person name="Dannebaum R.O."/>
            <person name="Kuo R.C."/>
            <person name="Labutti K."/>
            <person name="Haridas S."/>
            <person name="Kuo A."/>
            <person name="Salamov A."/>
            <person name="Ahrendt S.R."/>
            <person name="Lipzen A."/>
            <person name="Sullivan W."/>
            <person name="Andreopoulos W.B."/>
            <person name="Clum A."/>
            <person name="Lindquist E."/>
            <person name="Daum C."/>
            <person name="Ramamoorthy G.K."/>
            <person name="Gryganskyi A."/>
            <person name="Culley D."/>
            <person name="Magnuson J.K."/>
            <person name="James T.Y."/>
            <person name="O'Malley M.A."/>
            <person name="Stajich J.E."/>
            <person name="Spatafora J.W."/>
            <person name="Visel A."/>
            <person name="Grigoriev I.V."/>
        </authorList>
    </citation>
    <scope>NUCLEOTIDE SEQUENCE [LARGE SCALE GENOMIC DNA]</scope>
    <source>
        <strain evidence="1 2">CBS 129021</strain>
    </source>
</reference>
<proteinExistence type="predicted"/>
<dbReference type="Proteomes" id="UP000193689">
    <property type="component" value="Unassembled WGS sequence"/>
</dbReference>
<dbReference type="AlphaFoldDB" id="A0A1Y2DNS3"/>
<protein>
    <submittedName>
        <fullName evidence="1">Uncharacterized protein</fullName>
    </submittedName>
</protein>
<dbReference type="InParanoid" id="A0A1Y2DNS3"/>
<dbReference type="RefSeq" id="XP_040713041.1">
    <property type="nucleotide sequence ID" value="XM_040862965.1"/>
</dbReference>
<keyword evidence="2" id="KW-1185">Reference proteome</keyword>
<organism evidence="1 2">
    <name type="scientific">Pseudomassariella vexata</name>
    <dbReference type="NCBI Taxonomy" id="1141098"/>
    <lineage>
        <taxon>Eukaryota</taxon>
        <taxon>Fungi</taxon>
        <taxon>Dikarya</taxon>
        <taxon>Ascomycota</taxon>
        <taxon>Pezizomycotina</taxon>
        <taxon>Sordariomycetes</taxon>
        <taxon>Xylariomycetidae</taxon>
        <taxon>Amphisphaeriales</taxon>
        <taxon>Pseudomassariaceae</taxon>
        <taxon>Pseudomassariella</taxon>
    </lineage>
</organism>
<dbReference type="PROSITE" id="PS00289">
    <property type="entry name" value="PTX_1"/>
    <property type="match status" value="1"/>
</dbReference>
<dbReference type="GeneID" id="63779177"/>
<name>A0A1Y2DNS3_9PEZI</name>
<gene>
    <name evidence="1" type="ORF">BCR38DRAFT_47431</name>
</gene>
<comment type="caution">
    <text evidence="1">The sequence shown here is derived from an EMBL/GenBank/DDBJ whole genome shotgun (WGS) entry which is preliminary data.</text>
</comment>
<dbReference type="EMBL" id="MCFJ01000011">
    <property type="protein sequence ID" value="ORY60814.1"/>
    <property type="molecule type" value="Genomic_DNA"/>
</dbReference>
<evidence type="ECO:0000313" key="2">
    <source>
        <dbReference type="Proteomes" id="UP000193689"/>
    </source>
</evidence>
<accession>A0A1Y2DNS3</accession>